<dbReference type="AlphaFoldDB" id="A0A432C8P6"/>
<reference evidence="1 2" key="1">
    <citation type="submission" date="2018-12" db="EMBL/GenBank/DDBJ databases">
        <title>Flavobacterium sp. nov., isolated from glacier ice.</title>
        <authorList>
            <person name="Liu Q."/>
            <person name="Xin Y.-H."/>
        </authorList>
    </citation>
    <scope>NUCLEOTIDE SEQUENCE [LARGE SCALE GENOMIC DNA]</scope>
    <source>
        <strain evidence="1 2">RB1N8</strain>
    </source>
</reference>
<protein>
    <submittedName>
        <fullName evidence="1">Short-chain dehydrogenase</fullName>
    </submittedName>
</protein>
<dbReference type="EMBL" id="RYDJ01000191">
    <property type="protein sequence ID" value="RTY96087.1"/>
    <property type="molecule type" value="Genomic_DNA"/>
</dbReference>
<dbReference type="Proteomes" id="UP000280825">
    <property type="component" value="Unassembled WGS sequence"/>
</dbReference>
<evidence type="ECO:0000313" key="2">
    <source>
        <dbReference type="Proteomes" id="UP000280825"/>
    </source>
</evidence>
<proteinExistence type="predicted"/>
<accession>A0A432C8P6</accession>
<sequence length="42" mass="4484">MKNIFISGTSRGIGYELAIQVATAGHNVLAISRKTPQALIEN</sequence>
<feature type="non-terminal residue" evidence="1">
    <location>
        <position position="42"/>
    </location>
</feature>
<organism evidence="1 2">
    <name type="scientific">Flavobacterium bomense</name>
    <dbReference type="NCBI Taxonomy" id="2497483"/>
    <lineage>
        <taxon>Bacteria</taxon>
        <taxon>Pseudomonadati</taxon>
        <taxon>Bacteroidota</taxon>
        <taxon>Flavobacteriia</taxon>
        <taxon>Flavobacteriales</taxon>
        <taxon>Flavobacteriaceae</taxon>
        <taxon>Flavobacterium</taxon>
    </lineage>
</organism>
<dbReference type="Gene3D" id="3.40.50.720">
    <property type="entry name" value="NAD(P)-binding Rossmann-like Domain"/>
    <property type="match status" value="1"/>
</dbReference>
<dbReference type="InterPro" id="IPR036291">
    <property type="entry name" value="NAD(P)-bd_dom_sf"/>
</dbReference>
<evidence type="ECO:0000313" key="1">
    <source>
        <dbReference type="EMBL" id="RTY96087.1"/>
    </source>
</evidence>
<dbReference type="SUPFAM" id="SSF51735">
    <property type="entry name" value="NAD(P)-binding Rossmann-fold domains"/>
    <property type="match status" value="1"/>
</dbReference>
<name>A0A432C8P6_9FLAO</name>
<gene>
    <name evidence="1" type="ORF">EKL98_16650</name>
</gene>
<comment type="caution">
    <text evidence="1">The sequence shown here is derived from an EMBL/GenBank/DDBJ whole genome shotgun (WGS) entry which is preliminary data.</text>
</comment>
<keyword evidence="2" id="KW-1185">Reference proteome</keyword>